<dbReference type="EC" id="5.1.1.1" evidence="5"/>
<comment type="pathway">
    <text evidence="5">Amino-acid biosynthesis; D-alanine biosynthesis; D-alanine from L-alanine: step 1/1.</text>
</comment>
<dbReference type="eggNOG" id="COG0787">
    <property type="taxonomic scope" value="Bacteria"/>
</dbReference>
<feature type="domain" description="Alanine racemase C-terminal" evidence="8">
    <location>
        <begin position="235"/>
        <end position="357"/>
    </location>
</feature>
<dbReference type="InterPro" id="IPR029066">
    <property type="entry name" value="PLP-binding_barrel"/>
</dbReference>
<dbReference type="Pfam" id="PF00842">
    <property type="entry name" value="Ala_racemase_C"/>
    <property type="match status" value="1"/>
</dbReference>
<dbReference type="OrthoDB" id="9813814at2"/>
<accession>A0A0W0YV38</accession>
<dbReference type="GO" id="GO:0030170">
    <property type="term" value="F:pyridoxal phosphate binding"/>
    <property type="evidence" value="ECO:0007669"/>
    <property type="project" value="UniProtKB-UniRule"/>
</dbReference>
<evidence type="ECO:0000313" key="9">
    <source>
        <dbReference type="EMBL" id="KTD60699.1"/>
    </source>
</evidence>
<dbReference type="Pfam" id="PF01168">
    <property type="entry name" value="Ala_racemase_N"/>
    <property type="match status" value="1"/>
</dbReference>
<dbReference type="AlphaFoldDB" id="A0A0W0YV38"/>
<dbReference type="InterPro" id="IPR001608">
    <property type="entry name" value="Ala_racemase_N"/>
</dbReference>
<dbReference type="Gene3D" id="3.20.20.10">
    <property type="entry name" value="Alanine racemase"/>
    <property type="match status" value="1"/>
</dbReference>
<feature type="active site" description="Proton acceptor; specific for L-alanine" evidence="5">
    <location>
        <position position="256"/>
    </location>
</feature>
<evidence type="ECO:0000256" key="3">
    <source>
        <dbReference type="ARBA" id="ARBA00022898"/>
    </source>
</evidence>
<dbReference type="PATRIC" id="fig|1122169.6.peg.1630"/>
<dbReference type="GO" id="GO:0030632">
    <property type="term" value="P:D-alanine biosynthetic process"/>
    <property type="evidence" value="ECO:0007669"/>
    <property type="project" value="UniProtKB-UniRule"/>
</dbReference>
<feature type="binding site" evidence="5 7">
    <location>
        <position position="304"/>
    </location>
    <ligand>
        <name>substrate</name>
    </ligand>
</feature>
<feature type="binding site" evidence="5 7">
    <location>
        <position position="131"/>
    </location>
    <ligand>
        <name>substrate</name>
    </ligand>
</feature>
<protein>
    <recommendedName>
        <fullName evidence="5">Alanine racemase</fullName>
        <ecNumber evidence="5">5.1.1.1</ecNumber>
    </recommendedName>
</protein>
<dbReference type="HAMAP" id="MF_01201">
    <property type="entry name" value="Ala_racemase"/>
    <property type="match status" value="1"/>
</dbReference>
<keyword evidence="4 5" id="KW-0413">Isomerase</keyword>
<dbReference type="SUPFAM" id="SSF50621">
    <property type="entry name" value="Alanine racemase C-terminal domain-like"/>
    <property type="match status" value="1"/>
</dbReference>
<gene>
    <name evidence="9" type="primary">alr</name>
    <name evidence="9" type="ORF">Lsha_1416</name>
</gene>
<feature type="active site" description="Proton acceptor; specific for D-alanine" evidence="5">
    <location>
        <position position="35"/>
    </location>
</feature>
<dbReference type="PRINTS" id="PR00992">
    <property type="entry name" value="ALARACEMASE"/>
</dbReference>
<comment type="caution">
    <text evidence="9">The sequence shown here is derived from an EMBL/GenBank/DDBJ whole genome shotgun (WGS) entry which is preliminary data.</text>
</comment>
<dbReference type="RefSeq" id="WP_018577634.1">
    <property type="nucleotide sequence ID" value="NZ_KB892404.1"/>
</dbReference>
<evidence type="ECO:0000256" key="6">
    <source>
        <dbReference type="PIRSR" id="PIRSR600821-50"/>
    </source>
</evidence>
<dbReference type="FunFam" id="3.20.20.10:FF:000002">
    <property type="entry name" value="Alanine racemase"/>
    <property type="match status" value="1"/>
</dbReference>
<dbReference type="EMBL" id="LNYW01000043">
    <property type="protein sequence ID" value="KTD60699.1"/>
    <property type="molecule type" value="Genomic_DNA"/>
</dbReference>
<comment type="similarity">
    <text evidence="5">Belongs to the alanine racemase family.</text>
</comment>
<evidence type="ECO:0000256" key="1">
    <source>
        <dbReference type="ARBA" id="ARBA00000316"/>
    </source>
</evidence>
<dbReference type="InterPro" id="IPR000821">
    <property type="entry name" value="Ala_racemase"/>
</dbReference>
<evidence type="ECO:0000313" key="10">
    <source>
        <dbReference type="Proteomes" id="UP000054600"/>
    </source>
</evidence>
<name>A0A0W0YV38_9GAMM</name>
<organism evidence="9 10">
    <name type="scientific">Legionella shakespearei DSM 23087</name>
    <dbReference type="NCBI Taxonomy" id="1122169"/>
    <lineage>
        <taxon>Bacteria</taxon>
        <taxon>Pseudomonadati</taxon>
        <taxon>Pseudomonadota</taxon>
        <taxon>Gammaproteobacteria</taxon>
        <taxon>Legionellales</taxon>
        <taxon>Legionellaceae</taxon>
        <taxon>Legionella</taxon>
    </lineage>
</organism>
<evidence type="ECO:0000256" key="2">
    <source>
        <dbReference type="ARBA" id="ARBA00001933"/>
    </source>
</evidence>
<evidence type="ECO:0000256" key="7">
    <source>
        <dbReference type="PIRSR" id="PIRSR600821-52"/>
    </source>
</evidence>
<dbReference type="SMART" id="SM01005">
    <property type="entry name" value="Ala_racemase_C"/>
    <property type="match status" value="1"/>
</dbReference>
<comment type="catalytic activity">
    <reaction evidence="1 5">
        <text>L-alanine = D-alanine</text>
        <dbReference type="Rhea" id="RHEA:20249"/>
        <dbReference type="ChEBI" id="CHEBI:57416"/>
        <dbReference type="ChEBI" id="CHEBI:57972"/>
        <dbReference type="EC" id="5.1.1.1"/>
    </reaction>
</comment>
<keyword evidence="3 5" id="KW-0663">Pyridoxal phosphate</keyword>
<reference evidence="9 10" key="1">
    <citation type="submission" date="2015-11" db="EMBL/GenBank/DDBJ databases">
        <title>Genomic analysis of 38 Legionella species identifies large and diverse effector repertoires.</title>
        <authorList>
            <person name="Burstein D."/>
            <person name="Amaro F."/>
            <person name="Zusman T."/>
            <person name="Lifshitz Z."/>
            <person name="Cohen O."/>
            <person name="Gilbert J.A."/>
            <person name="Pupko T."/>
            <person name="Shuman H.A."/>
            <person name="Segal G."/>
        </authorList>
    </citation>
    <scope>NUCLEOTIDE SEQUENCE [LARGE SCALE GENOMIC DNA]</scope>
    <source>
        <strain evidence="9 10">ATCC 49655</strain>
    </source>
</reference>
<dbReference type="PANTHER" id="PTHR30511">
    <property type="entry name" value="ALANINE RACEMASE"/>
    <property type="match status" value="1"/>
</dbReference>
<feature type="modified residue" description="N6-(pyridoxal phosphate)lysine" evidence="5 6">
    <location>
        <position position="35"/>
    </location>
</feature>
<keyword evidence="10" id="KW-1185">Reference proteome</keyword>
<evidence type="ECO:0000256" key="5">
    <source>
        <dbReference type="HAMAP-Rule" id="MF_01201"/>
    </source>
</evidence>
<dbReference type="GO" id="GO:0005829">
    <property type="term" value="C:cytosol"/>
    <property type="evidence" value="ECO:0007669"/>
    <property type="project" value="TreeGrafter"/>
</dbReference>
<dbReference type="CDD" id="cd06827">
    <property type="entry name" value="PLPDE_III_AR_proteobact"/>
    <property type="match status" value="1"/>
</dbReference>
<dbReference type="InterPro" id="IPR011079">
    <property type="entry name" value="Ala_racemase_C"/>
</dbReference>
<dbReference type="PANTHER" id="PTHR30511:SF0">
    <property type="entry name" value="ALANINE RACEMASE, CATABOLIC-RELATED"/>
    <property type="match status" value="1"/>
</dbReference>
<comment type="function">
    <text evidence="5">Catalyzes the interconversion of L-alanine and D-alanine. May also act on other amino acids.</text>
</comment>
<dbReference type="NCBIfam" id="TIGR00492">
    <property type="entry name" value="alr"/>
    <property type="match status" value="1"/>
</dbReference>
<dbReference type="Gene3D" id="2.40.37.10">
    <property type="entry name" value="Lyase, Ornithine Decarboxylase, Chain A, domain 1"/>
    <property type="match status" value="1"/>
</dbReference>
<comment type="cofactor">
    <cofactor evidence="2 5 6">
        <name>pyridoxal 5'-phosphate</name>
        <dbReference type="ChEBI" id="CHEBI:597326"/>
    </cofactor>
</comment>
<dbReference type="STRING" id="1122169.Lsha_1416"/>
<dbReference type="Proteomes" id="UP000054600">
    <property type="component" value="Unassembled WGS sequence"/>
</dbReference>
<dbReference type="SUPFAM" id="SSF51419">
    <property type="entry name" value="PLP-binding barrel"/>
    <property type="match status" value="1"/>
</dbReference>
<dbReference type="UniPathway" id="UPA00042">
    <property type="reaction ID" value="UER00497"/>
</dbReference>
<evidence type="ECO:0000256" key="4">
    <source>
        <dbReference type="ARBA" id="ARBA00023235"/>
    </source>
</evidence>
<dbReference type="GO" id="GO:0008784">
    <property type="term" value="F:alanine racemase activity"/>
    <property type="evidence" value="ECO:0007669"/>
    <property type="project" value="UniProtKB-UniRule"/>
</dbReference>
<proteinExistence type="inferred from homology"/>
<evidence type="ECO:0000259" key="8">
    <source>
        <dbReference type="SMART" id="SM01005"/>
    </source>
</evidence>
<sequence length="357" mass="39059">MSRPTRLQIEPSALLHNVAQIRRFAPNKKIIAMVKANAYGCGVRAVVPVLEGQVDAFGVACLEEAMAIKAMGSQTQCILFQGVFSPDELLVVAEQQFACVLHHPRQLQWLLNTPLPRTIKVWVKVNTGMHRLGFNVAELQDVMSALQSCSWIDKDIGLMSHMACADEPERAENQQQISLFEAISIPGFSKRTMANSAAIISFPQIHFDVVRPGIMLYGVSPFAQKTALDLGLIPVMRFMSAISAIRRYPAGAQVGYSGTWNSEKPSVIGIVAAGYGDGYPRHISANTPVWVGGKEVTIVGRISMDMMAVDLTNHPDVEAGDPVELWGAHILVERIAQSAGTLGYELLCQISERVRHD</sequence>
<dbReference type="InterPro" id="IPR009006">
    <property type="entry name" value="Ala_racemase/Decarboxylase_C"/>
</dbReference>